<feature type="signal peptide" evidence="2">
    <location>
        <begin position="1"/>
        <end position="22"/>
    </location>
</feature>
<proteinExistence type="predicted"/>
<evidence type="ECO:0000259" key="3">
    <source>
        <dbReference type="Pfam" id="PF16729"/>
    </source>
</evidence>
<gene>
    <name evidence="4" type="ORF">BCR23_10215</name>
</gene>
<dbReference type="RefSeq" id="WP_069635690.1">
    <property type="nucleotide sequence ID" value="NZ_JXKZ01000005.1"/>
</dbReference>
<dbReference type="OrthoDB" id="2179640at2"/>
<evidence type="ECO:0000313" key="5">
    <source>
        <dbReference type="Proteomes" id="UP000094764"/>
    </source>
</evidence>
<keyword evidence="1 2" id="KW-0732">Signal</keyword>
<comment type="caution">
    <text evidence="4">The sequence shown here is derived from an EMBL/GenBank/DDBJ whole genome shotgun (WGS) entry which is preliminary data.</text>
</comment>
<protein>
    <submittedName>
        <fullName evidence="4">DUF5067 domain-containing protein</fullName>
    </submittedName>
</protein>
<dbReference type="EMBL" id="MIKB01000016">
    <property type="protein sequence ID" value="OEG15201.1"/>
    <property type="molecule type" value="Genomic_DNA"/>
</dbReference>
<feature type="domain" description="DUF5067" evidence="3">
    <location>
        <begin position="183"/>
        <end position="308"/>
    </location>
</feature>
<organism evidence="4 5">
    <name type="scientific">Enterococcus quebecensis</name>
    <dbReference type="NCBI Taxonomy" id="903983"/>
    <lineage>
        <taxon>Bacteria</taxon>
        <taxon>Bacillati</taxon>
        <taxon>Bacillota</taxon>
        <taxon>Bacilli</taxon>
        <taxon>Lactobacillales</taxon>
        <taxon>Enterococcaceae</taxon>
        <taxon>Enterococcus</taxon>
    </lineage>
</organism>
<keyword evidence="5" id="KW-1185">Reference proteome</keyword>
<evidence type="ECO:0000313" key="4">
    <source>
        <dbReference type="EMBL" id="OEG15201.1"/>
    </source>
</evidence>
<dbReference type="STRING" id="903983.BCR23_10215"/>
<dbReference type="Gene3D" id="2.60.40.1240">
    <property type="match status" value="1"/>
</dbReference>
<evidence type="ECO:0000256" key="2">
    <source>
        <dbReference type="SAM" id="SignalP"/>
    </source>
</evidence>
<dbReference type="Pfam" id="PF16729">
    <property type="entry name" value="DUF5067"/>
    <property type="match status" value="1"/>
</dbReference>
<dbReference type="AlphaFoldDB" id="A0A1E5GR52"/>
<feature type="chain" id="PRO_5039449542" evidence="2">
    <location>
        <begin position="23"/>
        <end position="324"/>
    </location>
</feature>
<dbReference type="Proteomes" id="UP000094764">
    <property type="component" value="Unassembled WGS sequence"/>
</dbReference>
<sequence length="324" mass="36932">MKNKRLFSVMSLVFLFTLIGCTGQLDKEVQNFEDGGVSYEMQLPSSWKKDNTGRMDYGLKTAISGEDTRSNSYMFITTVPVAEVAQEGFGEKTREQLRERYKYKKAKDIFMKEVKINGNPAYKYTLNTMFKEKSVWAQFYYIWTKHGFVQVTFYSADDNSYKKRSEMIDASVETLKEVDYDSKKAAEAQKSQKQEEGDVITIENKEIKMETTGVRKITGEGNKNLLAIRYTFTNLNSTPVEPSIWKTLVTATQNGQELSVGELPQDTSFLDVKELADEQSKNVEKGESLESVAFYELSDDSSVELAFSQEAFPELKPVRVVVPK</sequence>
<dbReference type="InterPro" id="IPR029050">
    <property type="entry name" value="Immunoprotect_excell_Ig-like"/>
</dbReference>
<accession>A0A1E5GR52</accession>
<reference evidence="5" key="1">
    <citation type="submission" date="2016-09" db="EMBL/GenBank/DDBJ databases">
        <authorList>
            <person name="Gulvik C.A."/>
        </authorList>
    </citation>
    <scope>NUCLEOTIDE SEQUENCE [LARGE SCALE GENOMIC DNA]</scope>
    <source>
        <strain evidence="5">LMG 26306</strain>
    </source>
</reference>
<evidence type="ECO:0000256" key="1">
    <source>
        <dbReference type="ARBA" id="ARBA00022729"/>
    </source>
</evidence>
<dbReference type="PROSITE" id="PS51257">
    <property type="entry name" value="PROKAR_LIPOPROTEIN"/>
    <property type="match status" value="1"/>
</dbReference>
<dbReference type="InterPro" id="IPR031989">
    <property type="entry name" value="DUF5067"/>
</dbReference>
<name>A0A1E5GR52_9ENTE</name>